<feature type="transmembrane region" description="Helical" evidence="1">
    <location>
        <begin position="58"/>
        <end position="82"/>
    </location>
</feature>
<feature type="domain" description="STEEP1" evidence="2">
    <location>
        <begin position="24"/>
        <end position="60"/>
    </location>
</feature>
<keyword evidence="1" id="KW-1133">Transmembrane helix</keyword>
<dbReference type="KEGG" id="bdw:94335113"/>
<evidence type="ECO:0000313" key="3">
    <source>
        <dbReference type="EMBL" id="KAK2197812.1"/>
    </source>
</evidence>
<protein>
    <recommendedName>
        <fullName evidence="2">STEEP1 domain-containing protein</fullName>
    </recommendedName>
</protein>
<reference evidence="3" key="1">
    <citation type="journal article" date="2023" name="Nat. Microbiol.">
        <title>Babesia duncani multi-omics identifies virulence factors and drug targets.</title>
        <authorList>
            <person name="Singh P."/>
            <person name="Lonardi S."/>
            <person name="Liang Q."/>
            <person name="Vydyam P."/>
            <person name="Khabirova E."/>
            <person name="Fang T."/>
            <person name="Gihaz S."/>
            <person name="Thekkiniath J."/>
            <person name="Munshi M."/>
            <person name="Abel S."/>
            <person name="Ciampossin L."/>
            <person name="Batugedara G."/>
            <person name="Gupta M."/>
            <person name="Lu X.M."/>
            <person name="Lenz T."/>
            <person name="Chakravarty S."/>
            <person name="Cornillot E."/>
            <person name="Hu Y."/>
            <person name="Ma W."/>
            <person name="Gonzalez L.M."/>
            <person name="Sanchez S."/>
            <person name="Estrada K."/>
            <person name="Sanchez-Flores A."/>
            <person name="Montero E."/>
            <person name="Harb O.S."/>
            <person name="Le Roch K.G."/>
            <person name="Mamoun C.B."/>
        </authorList>
    </citation>
    <scope>NUCLEOTIDE SEQUENCE</scope>
    <source>
        <strain evidence="3">WA1</strain>
    </source>
</reference>
<dbReference type="RefSeq" id="XP_067804654.1">
    <property type="nucleotide sequence ID" value="XM_067945863.1"/>
</dbReference>
<keyword evidence="1" id="KW-0472">Membrane</keyword>
<dbReference type="Pfam" id="PF25809">
    <property type="entry name" value="STEEP1"/>
    <property type="match status" value="1"/>
</dbReference>
<evidence type="ECO:0000313" key="4">
    <source>
        <dbReference type="Proteomes" id="UP001214638"/>
    </source>
</evidence>
<keyword evidence="4" id="KW-1185">Reference proteome</keyword>
<dbReference type="Proteomes" id="UP001214638">
    <property type="component" value="Unassembled WGS sequence"/>
</dbReference>
<accession>A0AAD9PN04</accession>
<gene>
    <name evidence="3" type="ORF">BdWA1_000815</name>
</gene>
<comment type="caution">
    <text evidence="3">The sequence shown here is derived from an EMBL/GenBank/DDBJ whole genome shotgun (WGS) entry which is preliminary data.</text>
</comment>
<proteinExistence type="predicted"/>
<dbReference type="AlphaFoldDB" id="A0AAD9PN04"/>
<name>A0AAD9PN04_9APIC</name>
<evidence type="ECO:0000256" key="1">
    <source>
        <dbReference type="SAM" id="Phobius"/>
    </source>
</evidence>
<dbReference type="GeneID" id="94335113"/>
<sequence length="87" mass="10134">MFSVNGHFKGTSRVWKKESKGKGDGKLSRYYCYICGATSLVIDKEISNLPRCKYDDAIQIPVCLLFINTIRARVVLLSITWYRERRR</sequence>
<organism evidence="3 4">
    <name type="scientific">Babesia duncani</name>
    <dbReference type="NCBI Taxonomy" id="323732"/>
    <lineage>
        <taxon>Eukaryota</taxon>
        <taxon>Sar</taxon>
        <taxon>Alveolata</taxon>
        <taxon>Apicomplexa</taxon>
        <taxon>Aconoidasida</taxon>
        <taxon>Piroplasmida</taxon>
        <taxon>Babesiidae</taxon>
        <taxon>Babesia</taxon>
    </lineage>
</organism>
<keyword evidence="1" id="KW-0812">Transmembrane</keyword>
<dbReference type="EMBL" id="JALLKP010000001">
    <property type="protein sequence ID" value="KAK2197812.1"/>
    <property type="molecule type" value="Genomic_DNA"/>
</dbReference>
<evidence type="ECO:0000259" key="2">
    <source>
        <dbReference type="Pfam" id="PF25809"/>
    </source>
</evidence>
<dbReference type="InterPro" id="IPR057965">
    <property type="entry name" value="STEEP1_dom"/>
</dbReference>